<dbReference type="Gene3D" id="3.30.70.330">
    <property type="match status" value="2"/>
</dbReference>
<dbReference type="CDD" id="cd00590">
    <property type="entry name" value="RRM_SF"/>
    <property type="match status" value="1"/>
</dbReference>
<dbReference type="InterPro" id="IPR037191">
    <property type="entry name" value="VPS9_dom_sf"/>
</dbReference>
<gene>
    <name evidence="9" type="ORF">PYX00_011560</name>
</gene>
<feature type="compositionally biased region" description="Basic and acidic residues" evidence="5">
    <location>
        <begin position="331"/>
        <end position="341"/>
    </location>
</feature>
<dbReference type="InterPro" id="IPR012677">
    <property type="entry name" value="Nucleotide-bd_a/b_plait_sf"/>
</dbReference>
<reference evidence="9" key="1">
    <citation type="journal article" date="2024" name="Gigascience">
        <title>Chromosome-level genome of the poultry shaft louse Menopon gallinae provides insight into the host-switching and adaptive evolution of parasitic lice.</title>
        <authorList>
            <person name="Xu Y."/>
            <person name="Ma L."/>
            <person name="Liu S."/>
            <person name="Liang Y."/>
            <person name="Liu Q."/>
            <person name="He Z."/>
            <person name="Tian L."/>
            <person name="Duan Y."/>
            <person name="Cai W."/>
            <person name="Li H."/>
            <person name="Song F."/>
        </authorList>
    </citation>
    <scope>NUCLEOTIDE SEQUENCE</scope>
    <source>
        <strain evidence="9">Cailab_2023a</strain>
    </source>
</reference>
<dbReference type="Gene3D" id="1.20.1050.80">
    <property type="entry name" value="VPS9 domain"/>
    <property type="match status" value="1"/>
</dbReference>
<evidence type="ECO:0000259" key="7">
    <source>
        <dbReference type="PROSITE" id="PS51011"/>
    </source>
</evidence>
<evidence type="ECO:0000256" key="3">
    <source>
        <dbReference type="ARBA" id="ARBA00023242"/>
    </source>
</evidence>
<dbReference type="CDD" id="cd00024">
    <property type="entry name" value="CD_CSD"/>
    <property type="match status" value="1"/>
</dbReference>
<evidence type="ECO:0000259" key="8">
    <source>
        <dbReference type="PROSITE" id="PS51205"/>
    </source>
</evidence>
<dbReference type="SMART" id="SM01014">
    <property type="entry name" value="ARID"/>
    <property type="match status" value="1"/>
</dbReference>
<dbReference type="SUPFAM" id="SSF54160">
    <property type="entry name" value="Chromo domain-like"/>
    <property type="match status" value="1"/>
</dbReference>
<dbReference type="InterPro" id="IPR003123">
    <property type="entry name" value="VPS9"/>
</dbReference>
<feature type="domain" description="RRM" evidence="6">
    <location>
        <begin position="884"/>
        <end position="960"/>
    </location>
</feature>
<evidence type="ECO:0000256" key="2">
    <source>
        <dbReference type="ARBA" id="ARBA00022884"/>
    </source>
</evidence>
<dbReference type="EMBL" id="JARGDH010000006">
    <property type="protein sequence ID" value="KAL0265842.1"/>
    <property type="molecule type" value="Genomic_DNA"/>
</dbReference>
<dbReference type="InterPro" id="IPR000504">
    <property type="entry name" value="RRM_dom"/>
</dbReference>
<dbReference type="InterPro" id="IPR035979">
    <property type="entry name" value="RBD_domain_sf"/>
</dbReference>
<dbReference type="Pfam" id="PF02204">
    <property type="entry name" value="VPS9"/>
    <property type="match status" value="1"/>
</dbReference>
<dbReference type="Pfam" id="PF01388">
    <property type="entry name" value="ARID"/>
    <property type="match status" value="1"/>
</dbReference>
<comment type="subcellular location">
    <subcellularLocation>
        <location evidence="1">Nucleus</location>
        <location evidence="1">Nucleoplasm</location>
    </subcellularLocation>
</comment>
<dbReference type="SMART" id="SM00360">
    <property type="entry name" value="RRM"/>
    <property type="match status" value="2"/>
</dbReference>
<organism evidence="9">
    <name type="scientific">Menopon gallinae</name>
    <name type="common">poultry shaft louse</name>
    <dbReference type="NCBI Taxonomy" id="328185"/>
    <lineage>
        <taxon>Eukaryota</taxon>
        <taxon>Metazoa</taxon>
        <taxon>Ecdysozoa</taxon>
        <taxon>Arthropoda</taxon>
        <taxon>Hexapoda</taxon>
        <taxon>Insecta</taxon>
        <taxon>Pterygota</taxon>
        <taxon>Neoptera</taxon>
        <taxon>Paraneoptera</taxon>
        <taxon>Psocodea</taxon>
        <taxon>Troctomorpha</taxon>
        <taxon>Phthiraptera</taxon>
        <taxon>Amblycera</taxon>
        <taxon>Menoponidae</taxon>
        <taxon>Menopon</taxon>
    </lineage>
</organism>
<dbReference type="InterPro" id="IPR001606">
    <property type="entry name" value="ARID_dom"/>
</dbReference>
<dbReference type="GO" id="GO:0005694">
    <property type="term" value="C:chromosome"/>
    <property type="evidence" value="ECO:0007669"/>
    <property type="project" value="UniProtKB-ARBA"/>
</dbReference>
<accession>A0AAW2H851</accession>
<dbReference type="PROSITE" id="PS51011">
    <property type="entry name" value="ARID"/>
    <property type="match status" value="1"/>
</dbReference>
<dbReference type="PANTHER" id="PTHR13798:SF11">
    <property type="entry name" value="RNA-BINDING PROTEIN 7-RELATED"/>
    <property type="match status" value="1"/>
</dbReference>
<dbReference type="PANTHER" id="PTHR13798">
    <property type="entry name" value="RNA BINDING MOTIF RBM PROTEIN -RELATED"/>
    <property type="match status" value="1"/>
</dbReference>
<feature type="region of interest" description="Disordered" evidence="5">
    <location>
        <begin position="781"/>
        <end position="800"/>
    </location>
</feature>
<evidence type="ECO:0000256" key="5">
    <source>
        <dbReference type="SAM" id="MobiDB-lite"/>
    </source>
</evidence>
<proteinExistence type="predicted"/>
<feature type="region of interest" description="Disordered" evidence="5">
    <location>
        <begin position="314"/>
        <end position="350"/>
    </location>
</feature>
<evidence type="ECO:0000256" key="4">
    <source>
        <dbReference type="PROSITE-ProRule" id="PRU00176"/>
    </source>
</evidence>
<dbReference type="PROSITE" id="PS50102">
    <property type="entry name" value="RRM"/>
    <property type="match status" value="2"/>
</dbReference>
<keyword evidence="3" id="KW-0539">Nucleus</keyword>
<dbReference type="Pfam" id="PF00076">
    <property type="entry name" value="RRM_1"/>
    <property type="match status" value="2"/>
</dbReference>
<dbReference type="AlphaFoldDB" id="A0AAW2H851"/>
<feature type="domain" description="RRM" evidence="6">
    <location>
        <begin position="802"/>
        <end position="880"/>
    </location>
</feature>
<dbReference type="SUPFAM" id="SSF46774">
    <property type="entry name" value="ARID-like"/>
    <property type="match status" value="1"/>
</dbReference>
<dbReference type="Gene3D" id="1.10.150.60">
    <property type="entry name" value="ARID DNA-binding domain"/>
    <property type="match status" value="1"/>
</dbReference>
<dbReference type="GO" id="GO:0003723">
    <property type="term" value="F:RNA binding"/>
    <property type="evidence" value="ECO:0007669"/>
    <property type="project" value="UniProtKB-UniRule"/>
</dbReference>
<dbReference type="GO" id="GO:0003677">
    <property type="term" value="F:DNA binding"/>
    <property type="evidence" value="ECO:0007669"/>
    <property type="project" value="InterPro"/>
</dbReference>
<sequence length="964" mass="110886">MVMSYSEYPDAVEENKVYFYRSRRTLKIIPCRMASCAGGRYIVCTDGAGALEVERSEILSFDPCSRLFRHLMRLSAYRESKEIRQVLREQGLDPAKFMRYKPDKASREDANIAEGVFVSEMQRFVCKKDEGYREEVQRLLGVPLPGTLGLRLYTLYKVVCANGGMDHVIHLQIWKRLFFRYMEKTNTSYVMRTFYKKYLYEFELERRCSEETSLDFNYVYGRGEHVTFVGKSGQVFCGEVVARRNRGLNVYYVKFLGWSEENNEWISEDILQRCGNSAEACSTRCLAPSKSSKANKFVDDPVTWEKHRHGSNFSVRLDNSSADTNSSSTHARVDDQSREEAESCGEASARLTRGGVSRGVRWTSSKRVYGVQWGSGCAGALSVSDEAGAIGTLADVCEGMDTERSVPSRIREIYESESLVDRLTGTPKQTNMDGLNTLEDTVPCQDGTCSLKCMLYIVSSLCLPENRCAGRDIRVFLHDFGRKGMSTAQMQHMYRVFLRHMRARRHVRCRVGMFYLEKYILFSRCRTLMFDRQAATRNQFINNKVVLYQWIRPEFLDAKVSSTYVRDAAVFCEMINSVHTPTEKLYCIVEISRLVYEHGGSTMGQDDFLPVFIFTFVHLRTRDLLLNLLYIQRYMPMPAAQCHAECTHVGTAHSGLLESCECTIRVPCCGTKEALFYLTNFEAAVVFIERLEYRDLRVDRSTYNRHIEKYSCKIDTTCLDTRKDGLVTRIARDIAKRVSALLGLGSASRHWFILAARPGKATASGQRLHGHSGPLAAAAQKVVHGPSMDKTPGPQKSSRRRRQLYITNIDVRVSRQVLYELLVQTSPILHLHYPYDTISRQHRSYCIAEYPTEEDADYAYRVLNMVRLYKRPLRFFRMHDGDEIKLYVHNLDASVDEKMLYDVLEKCGRCHVRIAYDEDGRSKKYAFAVFYRHEDAERAIRLSKRAELCGRKIEIEHALRKRPA</sequence>
<name>A0AAW2H851_9NEOP</name>
<feature type="domain" description="VPS9" evidence="8">
    <location>
        <begin position="535"/>
        <end position="697"/>
    </location>
</feature>
<feature type="domain" description="ARID" evidence="7">
    <location>
        <begin position="111"/>
        <end position="207"/>
    </location>
</feature>
<dbReference type="PROSITE" id="PS51205">
    <property type="entry name" value="VPS9"/>
    <property type="match status" value="1"/>
</dbReference>
<evidence type="ECO:0000259" key="6">
    <source>
        <dbReference type="PROSITE" id="PS50102"/>
    </source>
</evidence>
<feature type="compositionally biased region" description="Low complexity" evidence="5">
    <location>
        <begin position="318"/>
        <end position="330"/>
    </location>
</feature>
<dbReference type="CDD" id="cd16100">
    <property type="entry name" value="ARID"/>
    <property type="match status" value="1"/>
</dbReference>
<dbReference type="InterPro" id="IPR052285">
    <property type="entry name" value="NEXT_complex_subunit"/>
</dbReference>
<dbReference type="GO" id="GO:0005654">
    <property type="term" value="C:nucleoplasm"/>
    <property type="evidence" value="ECO:0007669"/>
    <property type="project" value="UniProtKB-SubCell"/>
</dbReference>
<comment type="caution">
    <text evidence="9">The sequence shown here is derived from an EMBL/GenBank/DDBJ whole genome shotgun (WGS) entry which is preliminary data.</text>
</comment>
<evidence type="ECO:0000313" key="9">
    <source>
        <dbReference type="EMBL" id="KAL0265842.1"/>
    </source>
</evidence>
<dbReference type="InterPro" id="IPR016197">
    <property type="entry name" value="Chromo-like_dom_sf"/>
</dbReference>
<dbReference type="SUPFAM" id="SSF54928">
    <property type="entry name" value="RNA-binding domain, RBD"/>
    <property type="match status" value="2"/>
</dbReference>
<keyword evidence="2 4" id="KW-0694">RNA-binding</keyword>
<dbReference type="SUPFAM" id="SSF109993">
    <property type="entry name" value="VPS9 domain"/>
    <property type="match status" value="1"/>
</dbReference>
<dbReference type="InterPro" id="IPR036431">
    <property type="entry name" value="ARID_dom_sf"/>
</dbReference>
<evidence type="ECO:0000256" key="1">
    <source>
        <dbReference type="ARBA" id="ARBA00004642"/>
    </source>
</evidence>
<protein>
    <submittedName>
        <fullName evidence="9">Uncharacterized protein</fullName>
    </submittedName>
</protein>
<dbReference type="SMART" id="SM00167">
    <property type="entry name" value="VPS9"/>
    <property type="match status" value="1"/>
</dbReference>